<keyword evidence="1" id="KW-0677">Repeat</keyword>
<protein>
    <recommendedName>
        <fullName evidence="3">Nephrocystin 3-like N-terminal domain-containing protein</fullName>
    </recommendedName>
</protein>
<reference evidence="4" key="1">
    <citation type="submission" date="2022-07" db="EMBL/GenBank/DDBJ databases">
        <title>Genome Sequence of Leucocoprinus birnbaumii.</title>
        <authorList>
            <person name="Buettner E."/>
        </authorList>
    </citation>
    <scope>NUCLEOTIDE SEQUENCE</scope>
    <source>
        <strain evidence="4">VT141</strain>
    </source>
</reference>
<evidence type="ECO:0000256" key="1">
    <source>
        <dbReference type="ARBA" id="ARBA00022737"/>
    </source>
</evidence>
<sequence>MFQGAHDFVLNNTQITTTSHEPGLPPGSDLEKLLDSSMPDAFHDSSARYPPPKCHLGTRKDYISRITDWALGTSDHTEPILWMYGPFGVGKTAVAQSCAEVLEAENKLMASLFFSRVNMRYDSNRVFTSIAYQIATEFPSFAAILDLKIRKDPLLPKKSLPKQFDELLVAPLRELGSDALGFEGLLIVVDGLDECEGTAEQCALLNLIVESTRRQTTPFRWFITSRPEPHLLSIMRAPTVAAALYQLELPVSRDIDHEILLYLTDELQKVGEAHGLGQWVSESQLALLVELVAGLFVYAATIIRFIVDPNSLGPVDQLSGILIFAAERTRAGIKDPLKEMDLFYMLIIHRLQPRIQLKVREVLLMYWLHRSQPLSADVLANLLGMSVLQVLYGCDFLQSVLDTRSLLQKGMMYFNFYHASFMDFMADIQRSGIYSIHCAKDVNDLSRRLIHQVNGMHSLAAINRSKEVNILVYNHLIFALFSLCGIIGLPLDIDTTTTALASIDFRMIPKLMERGTFLRRVIINVTSFEQNLPLQLRDKIIRPSKNPLHHVWKVLGSNNPYILGHGKNELVCWSHDGQIDLTHCFDLDNSTLYKASQVLFKPRRVREMERHVQIMEQELLRRLELEGRPQRTSSEPTASEVISSSIHP</sequence>
<dbReference type="AlphaFoldDB" id="A0AAD5VVM1"/>
<evidence type="ECO:0000256" key="2">
    <source>
        <dbReference type="SAM" id="MobiDB-lite"/>
    </source>
</evidence>
<dbReference type="Gene3D" id="3.40.50.300">
    <property type="entry name" value="P-loop containing nucleotide triphosphate hydrolases"/>
    <property type="match status" value="1"/>
</dbReference>
<keyword evidence="5" id="KW-1185">Reference proteome</keyword>
<comment type="caution">
    <text evidence="4">The sequence shown here is derived from an EMBL/GenBank/DDBJ whole genome shotgun (WGS) entry which is preliminary data.</text>
</comment>
<dbReference type="Pfam" id="PF24883">
    <property type="entry name" value="NPHP3_N"/>
    <property type="match status" value="1"/>
</dbReference>
<dbReference type="InterPro" id="IPR056884">
    <property type="entry name" value="NPHP3-like_N"/>
</dbReference>
<feature type="region of interest" description="Disordered" evidence="2">
    <location>
        <begin position="625"/>
        <end position="648"/>
    </location>
</feature>
<organism evidence="4 5">
    <name type="scientific">Leucocoprinus birnbaumii</name>
    <dbReference type="NCBI Taxonomy" id="56174"/>
    <lineage>
        <taxon>Eukaryota</taxon>
        <taxon>Fungi</taxon>
        <taxon>Dikarya</taxon>
        <taxon>Basidiomycota</taxon>
        <taxon>Agaricomycotina</taxon>
        <taxon>Agaricomycetes</taxon>
        <taxon>Agaricomycetidae</taxon>
        <taxon>Agaricales</taxon>
        <taxon>Agaricineae</taxon>
        <taxon>Agaricaceae</taxon>
        <taxon>Leucocoprinus</taxon>
    </lineage>
</organism>
<evidence type="ECO:0000313" key="5">
    <source>
        <dbReference type="Proteomes" id="UP001213000"/>
    </source>
</evidence>
<dbReference type="EMBL" id="JANIEX010000315">
    <property type="protein sequence ID" value="KAJ3568957.1"/>
    <property type="molecule type" value="Genomic_DNA"/>
</dbReference>
<evidence type="ECO:0000313" key="4">
    <source>
        <dbReference type="EMBL" id="KAJ3568957.1"/>
    </source>
</evidence>
<dbReference type="Proteomes" id="UP001213000">
    <property type="component" value="Unassembled WGS sequence"/>
</dbReference>
<evidence type="ECO:0000259" key="3">
    <source>
        <dbReference type="Pfam" id="PF24883"/>
    </source>
</evidence>
<feature type="compositionally biased region" description="Polar residues" evidence="2">
    <location>
        <begin position="632"/>
        <end position="648"/>
    </location>
</feature>
<dbReference type="PANTHER" id="PTHR10039:SF17">
    <property type="entry name" value="FUNGAL STAND N-TERMINAL GOODBYE DOMAIN-CONTAINING PROTEIN-RELATED"/>
    <property type="match status" value="1"/>
</dbReference>
<name>A0AAD5VVM1_9AGAR</name>
<dbReference type="PANTHER" id="PTHR10039">
    <property type="entry name" value="AMELOGENIN"/>
    <property type="match status" value="1"/>
</dbReference>
<proteinExistence type="predicted"/>
<accession>A0AAD5VVM1</accession>
<dbReference type="InterPro" id="IPR027417">
    <property type="entry name" value="P-loop_NTPase"/>
</dbReference>
<dbReference type="SUPFAM" id="SSF52540">
    <property type="entry name" value="P-loop containing nucleoside triphosphate hydrolases"/>
    <property type="match status" value="1"/>
</dbReference>
<feature type="domain" description="Nephrocystin 3-like N-terminal" evidence="3">
    <location>
        <begin position="66"/>
        <end position="226"/>
    </location>
</feature>
<gene>
    <name evidence="4" type="ORF">NP233_g5371</name>
</gene>